<dbReference type="RefSeq" id="WP_040135976.1">
    <property type="nucleotide sequence ID" value="NZ_CP009889.1"/>
</dbReference>
<evidence type="ECO:0000313" key="2">
    <source>
        <dbReference type="Proteomes" id="UP000030341"/>
    </source>
</evidence>
<dbReference type="eggNOG" id="ENOG502ZUU6">
    <property type="taxonomic scope" value="Bacteria"/>
</dbReference>
<accession>A0A0A7EKM1</accession>
<keyword evidence="2" id="KW-1185">Reference proteome</keyword>
<evidence type="ECO:0008006" key="3">
    <source>
        <dbReference type="Google" id="ProtNLM"/>
    </source>
</evidence>
<organism evidence="1 2">
    <name type="scientific">Pseudoalteromonas piratica</name>
    <dbReference type="NCBI Taxonomy" id="1348114"/>
    <lineage>
        <taxon>Bacteria</taxon>
        <taxon>Pseudomonadati</taxon>
        <taxon>Pseudomonadota</taxon>
        <taxon>Gammaproteobacteria</taxon>
        <taxon>Alteromonadales</taxon>
        <taxon>Pseudoalteromonadaceae</taxon>
        <taxon>Pseudoalteromonas</taxon>
    </lineage>
</organism>
<sequence>MELSQEELEFFSGMFADKPLPDDTLQTGHALSVKSDIPSSLYQVFEQSKLTLLAEISHYQLWFPLEMTIEDGEFKPLLGTPEIVDIQNGERSWRGGEFADVALKDQKGKNHDLLSLSSTGIAFRVSDRRSLKRILNEKSLSINLPNDEEVALEFETVRVERDLVAAKIAKVQRGRDRLRKFLFNLHRSEHQNLYQGLQS</sequence>
<reference evidence="1 2" key="1">
    <citation type="submission" date="2014-11" db="EMBL/GenBank/DDBJ databases">
        <title>Complete Genome Sequence of Pseudoalteromonas sp. Strain OCN003 Isolated from Kaneohe Bay, Oahu, Hawaii.</title>
        <authorList>
            <person name="Beurmann S."/>
            <person name="Videau P."/>
            <person name="Ushijima B."/>
            <person name="Smith A.M."/>
            <person name="Aeby G.S."/>
            <person name="Callahan S.M."/>
            <person name="Belcaid M."/>
        </authorList>
    </citation>
    <scope>NUCLEOTIDE SEQUENCE [LARGE SCALE GENOMIC DNA]</scope>
    <source>
        <strain evidence="1 2">OCN003</strain>
    </source>
</reference>
<name>A0A0A7EKM1_9GAMM</name>
<dbReference type="KEGG" id="pseo:OM33_19135"/>
<dbReference type="EMBL" id="CP009889">
    <property type="protein sequence ID" value="AIY67179.1"/>
    <property type="molecule type" value="Genomic_DNA"/>
</dbReference>
<dbReference type="HOGENOM" id="CLU_1299032_0_0_6"/>
<dbReference type="Proteomes" id="UP000030341">
    <property type="component" value="Chromosome 2"/>
</dbReference>
<gene>
    <name evidence="1" type="ORF">OM33_19135</name>
</gene>
<evidence type="ECO:0000313" key="1">
    <source>
        <dbReference type="EMBL" id="AIY67179.1"/>
    </source>
</evidence>
<proteinExistence type="predicted"/>
<protein>
    <recommendedName>
        <fullName evidence="3">PilZ domain-containing protein</fullName>
    </recommendedName>
</protein>
<dbReference type="AlphaFoldDB" id="A0A0A7EKM1"/>
<dbReference type="OrthoDB" id="6398247at2"/>